<name>A0A0R1F3A7_LACZE</name>
<dbReference type="Proteomes" id="UP000051984">
    <property type="component" value="Unassembled WGS sequence"/>
</dbReference>
<dbReference type="SUPFAM" id="SSF90123">
    <property type="entry name" value="ABC transporter transmembrane region"/>
    <property type="match status" value="1"/>
</dbReference>
<keyword evidence="2 7" id="KW-0812">Transmembrane</keyword>
<dbReference type="eggNOG" id="COG1132">
    <property type="taxonomic scope" value="Bacteria"/>
</dbReference>
<keyword evidence="5 7" id="KW-1133">Transmembrane helix</keyword>
<dbReference type="InterPro" id="IPR003439">
    <property type="entry name" value="ABC_transporter-like_ATP-bd"/>
</dbReference>
<feature type="transmembrane region" description="Helical" evidence="7">
    <location>
        <begin position="52"/>
        <end position="72"/>
    </location>
</feature>
<evidence type="ECO:0000256" key="7">
    <source>
        <dbReference type="SAM" id="Phobius"/>
    </source>
</evidence>
<dbReference type="SMART" id="SM00382">
    <property type="entry name" value="AAA"/>
    <property type="match status" value="1"/>
</dbReference>
<evidence type="ECO:0000259" key="9">
    <source>
        <dbReference type="PROSITE" id="PS50929"/>
    </source>
</evidence>
<evidence type="ECO:0000256" key="4">
    <source>
        <dbReference type="ARBA" id="ARBA00022840"/>
    </source>
</evidence>
<dbReference type="PANTHER" id="PTHR43394">
    <property type="entry name" value="ATP-DEPENDENT PERMEASE MDL1, MITOCHONDRIAL"/>
    <property type="match status" value="1"/>
</dbReference>
<evidence type="ECO:0000256" key="6">
    <source>
        <dbReference type="ARBA" id="ARBA00023136"/>
    </source>
</evidence>
<evidence type="ECO:0000313" key="10">
    <source>
        <dbReference type="EMBL" id="KRK13412.1"/>
    </source>
</evidence>
<dbReference type="InterPro" id="IPR036640">
    <property type="entry name" value="ABC1_TM_sf"/>
</dbReference>
<dbReference type="SUPFAM" id="SSF52540">
    <property type="entry name" value="P-loop containing nucleoside triphosphate hydrolases"/>
    <property type="match status" value="1"/>
</dbReference>
<dbReference type="Gene3D" id="1.20.1560.10">
    <property type="entry name" value="ABC transporter type 1, transmembrane domain"/>
    <property type="match status" value="1"/>
</dbReference>
<gene>
    <name evidence="10" type="ORF">FD51_GL001627</name>
</gene>
<dbReference type="PROSITE" id="PS00211">
    <property type="entry name" value="ABC_TRANSPORTER_1"/>
    <property type="match status" value="1"/>
</dbReference>
<dbReference type="PANTHER" id="PTHR43394:SF1">
    <property type="entry name" value="ATP-BINDING CASSETTE SUB-FAMILY B MEMBER 10, MITOCHONDRIAL"/>
    <property type="match status" value="1"/>
</dbReference>
<dbReference type="PROSITE" id="PS50929">
    <property type="entry name" value="ABC_TM1F"/>
    <property type="match status" value="1"/>
</dbReference>
<feature type="domain" description="ABC transmembrane type-1" evidence="9">
    <location>
        <begin position="16"/>
        <end position="297"/>
    </location>
</feature>
<dbReference type="InterPro" id="IPR039421">
    <property type="entry name" value="Type_1_exporter"/>
</dbReference>
<evidence type="ECO:0000256" key="2">
    <source>
        <dbReference type="ARBA" id="ARBA00022692"/>
    </source>
</evidence>
<reference evidence="10 11" key="1">
    <citation type="journal article" date="2015" name="Genome Announc.">
        <title>Expanding the biotechnology potential of lactobacilli through comparative genomics of 213 strains and associated genera.</title>
        <authorList>
            <person name="Sun Z."/>
            <person name="Harris H.M."/>
            <person name="McCann A."/>
            <person name="Guo C."/>
            <person name="Argimon S."/>
            <person name="Zhang W."/>
            <person name="Yang X."/>
            <person name="Jeffery I.B."/>
            <person name="Cooney J.C."/>
            <person name="Kagawa T.F."/>
            <person name="Liu W."/>
            <person name="Song Y."/>
            <person name="Salvetti E."/>
            <person name="Wrobel A."/>
            <person name="Rasinkangas P."/>
            <person name="Parkhill J."/>
            <person name="Rea M.C."/>
            <person name="O'Sullivan O."/>
            <person name="Ritari J."/>
            <person name="Douillard F.P."/>
            <person name="Paul Ross R."/>
            <person name="Yang R."/>
            <person name="Briner A.E."/>
            <person name="Felis G.E."/>
            <person name="de Vos W.M."/>
            <person name="Barrangou R."/>
            <person name="Klaenhammer T.R."/>
            <person name="Caufield P.W."/>
            <person name="Cui Y."/>
            <person name="Zhang H."/>
            <person name="O'Toole P.W."/>
        </authorList>
    </citation>
    <scope>NUCLEOTIDE SEQUENCE [LARGE SCALE GENOMIC DNA]</scope>
    <source>
        <strain evidence="10 11">DSM 20178</strain>
    </source>
</reference>
<dbReference type="InterPro" id="IPR011527">
    <property type="entry name" value="ABC1_TM_dom"/>
</dbReference>
<dbReference type="PATRIC" id="fig|1423816.3.peg.1701"/>
<dbReference type="CDD" id="cd03228">
    <property type="entry name" value="ABCC_MRP_Like"/>
    <property type="match status" value="1"/>
</dbReference>
<dbReference type="GO" id="GO:0005524">
    <property type="term" value="F:ATP binding"/>
    <property type="evidence" value="ECO:0007669"/>
    <property type="project" value="UniProtKB-KW"/>
</dbReference>
<sequence length="526" mass="57118">MKPTISLLSRQKALTLLTTLLILIESLGKVASSLTLAPLTDQLINKNFNGVVFWLLSTITIWGITLTIGYLNSVLKAQIIRKVTNQLRTDIADGLSTVSISEYKKVNHNEYVSWLTNDINMIEQNGLDAFFSLLGNVTTLLFAVTSLAFYHYSLALAAIILGLLTMTIPQFFSKIMTRETNRLATANSSFLGKADDIIGGFSVFFSHNLGNAFTHKLAVASDQQGKEKVLYTKNVGLVNLLISGVNVTAQMLVLTLTCLLVVGGYFTVGVISSSGSLAGTVFNNLAGMIQGIFQMKSVTVLLHKDTSSKEPALSPEDDSFKNALTVDHLSFNYDEKPVIKDISYRFEKGGKYAILGKSGTGKSTLINLMSGRLTNYSGSIHVDDLELNSLPASTLNAKIELVDQKSYIFNESVQENITLGKPSASNTLNKIVEFLGINTFTSLSTNIHEHGSNLSGGQRQKLALARALSFRKPILIVDEVTAGIDDESAQAIEDALLAEKDLTVIMITHHLTPKTKAQLTGTLELA</sequence>
<keyword evidence="6 7" id="KW-0472">Membrane</keyword>
<feature type="transmembrane region" description="Helical" evidence="7">
    <location>
        <begin position="154"/>
        <end position="172"/>
    </location>
</feature>
<feature type="domain" description="ABC transporter" evidence="8">
    <location>
        <begin position="324"/>
        <end position="525"/>
    </location>
</feature>
<dbReference type="Pfam" id="PF00664">
    <property type="entry name" value="ABC_membrane"/>
    <property type="match status" value="1"/>
</dbReference>
<dbReference type="Gene3D" id="3.40.50.300">
    <property type="entry name" value="P-loop containing nucleotide triphosphate hydrolases"/>
    <property type="match status" value="1"/>
</dbReference>
<proteinExistence type="predicted"/>
<accession>A0A0R1F3A7</accession>
<dbReference type="InterPro" id="IPR027417">
    <property type="entry name" value="P-loop_NTPase"/>
</dbReference>
<dbReference type="Pfam" id="PF00005">
    <property type="entry name" value="ABC_tran"/>
    <property type="match status" value="1"/>
</dbReference>
<evidence type="ECO:0000313" key="11">
    <source>
        <dbReference type="Proteomes" id="UP000051984"/>
    </source>
</evidence>
<dbReference type="GO" id="GO:0016887">
    <property type="term" value="F:ATP hydrolysis activity"/>
    <property type="evidence" value="ECO:0007669"/>
    <property type="project" value="InterPro"/>
</dbReference>
<evidence type="ECO:0000256" key="3">
    <source>
        <dbReference type="ARBA" id="ARBA00022741"/>
    </source>
</evidence>
<organism evidence="10 11">
    <name type="scientific">Lacticaseibacillus zeae DSM 20178 = KCTC 3804</name>
    <dbReference type="NCBI Taxonomy" id="1423816"/>
    <lineage>
        <taxon>Bacteria</taxon>
        <taxon>Bacillati</taxon>
        <taxon>Bacillota</taxon>
        <taxon>Bacilli</taxon>
        <taxon>Lactobacillales</taxon>
        <taxon>Lactobacillaceae</taxon>
        <taxon>Lacticaseibacillus</taxon>
    </lineage>
</organism>
<dbReference type="InterPro" id="IPR017871">
    <property type="entry name" value="ABC_transporter-like_CS"/>
</dbReference>
<evidence type="ECO:0000256" key="5">
    <source>
        <dbReference type="ARBA" id="ARBA00022989"/>
    </source>
</evidence>
<feature type="transmembrane region" description="Helical" evidence="7">
    <location>
        <begin position="129"/>
        <end position="148"/>
    </location>
</feature>
<keyword evidence="3" id="KW-0547">Nucleotide-binding</keyword>
<dbReference type="EMBL" id="AZCT01000002">
    <property type="protein sequence ID" value="KRK13412.1"/>
    <property type="molecule type" value="Genomic_DNA"/>
</dbReference>
<dbReference type="GO" id="GO:0015421">
    <property type="term" value="F:ABC-type oligopeptide transporter activity"/>
    <property type="evidence" value="ECO:0007669"/>
    <property type="project" value="TreeGrafter"/>
</dbReference>
<protein>
    <submittedName>
        <fullName evidence="10">ABC transporter ATPase permease</fullName>
    </submittedName>
</protein>
<dbReference type="AlphaFoldDB" id="A0A0R1F3A7"/>
<evidence type="ECO:0000256" key="1">
    <source>
        <dbReference type="ARBA" id="ARBA00004651"/>
    </source>
</evidence>
<evidence type="ECO:0000259" key="8">
    <source>
        <dbReference type="PROSITE" id="PS50893"/>
    </source>
</evidence>
<comment type="caution">
    <text evidence="10">The sequence shown here is derived from an EMBL/GenBank/DDBJ whole genome shotgun (WGS) entry which is preliminary data.</text>
</comment>
<feature type="transmembrane region" description="Helical" evidence="7">
    <location>
        <begin position="237"/>
        <end position="266"/>
    </location>
</feature>
<keyword evidence="4" id="KW-0067">ATP-binding</keyword>
<comment type="subcellular location">
    <subcellularLocation>
        <location evidence="1">Cell membrane</location>
        <topology evidence="1">Multi-pass membrane protein</topology>
    </subcellularLocation>
</comment>
<dbReference type="InterPro" id="IPR003593">
    <property type="entry name" value="AAA+_ATPase"/>
</dbReference>
<dbReference type="GO" id="GO:0005886">
    <property type="term" value="C:plasma membrane"/>
    <property type="evidence" value="ECO:0007669"/>
    <property type="project" value="UniProtKB-SubCell"/>
</dbReference>
<dbReference type="PROSITE" id="PS50893">
    <property type="entry name" value="ABC_TRANSPORTER_2"/>
    <property type="match status" value="1"/>
</dbReference>
<dbReference type="RefSeq" id="WP_010489912.1">
    <property type="nucleotide sequence ID" value="NZ_AZCT01000002.1"/>
</dbReference>